<evidence type="ECO:0000313" key="3">
    <source>
        <dbReference type="Proteomes" id="UP001597260"/>
    </source>
</evidence>
<proteinExistence type="predicted"/>
<dbReference type="Proteomes" id="UP001597260">
    <property type="component" value="Unassembled WGS sequence"/>
</dbReference>
<dbReference type="RefSeq" id="WP_377577621.1">
    <property type="nucleotide sequence ID" value="NZ_JBHTMP010000076.1"/>
</dbReference>
<organism evidence="2 3">
    <name type="scientific">Micromonospora sonneratiae</name>
    <dbReference type="NCBI Taxonomy" id="1184706"/>
    <lineage>
        <taxon>Bacteria</taxon>
        <taxon>Bacillati</taxon>
        <taxon>Actinomycetota</taxon>
        <taxon>Actinomycetes</taxon>
        <taxon>Micromonosporales</taxon>
        <taxon>Micromonosporaceae</taxon>
        <taxon>Micromonospora</taxon>
    </lineage>
</organism>
<evidence type="ECO:0000313" key="2">
    <source>
        <dbReference type="EMBL" id="MFD1325380.1"/>
    </source>
</evidence>
<comment type="caution">
    <text evidence="2">The sequence shown here is derived from an EMBL/GenBank/DDBJ whole genome shotgun (WGS) entry which is preliminary data.</text>
</comment>
<evidence type="ECO:0000256" key="1">
    <source>
        <dbReference type="SAM" id="MobiDB-lite"/>
    </source>
</evidence>
<sequence>MNEIIEGIVATAATTLTSAMVTDLWSDVRLRVGRIFGRGDEHDTTETMRELADSQSQVSTAPEDRRAEIANDVRSEWRGAIRNLVGRHPEALDELRQFVADFAGPVSTAAQIGQQITVRDQARANIAGRDQINFFGPAERQ</sequence>
<evidence type="ECO:0008006" key="4">
    <source>
        <dbReference type="Google" id="ProtNLM"/>
    </source>
</evidence>
<accession>A0ABW3YPT3</accession>
<keyword evidence="3" id="KW-1185">Reference proteome</keyword>
<gene>
    <name evidence="2" type="ORF">ACFQ4H_30280</name>
</gene>
<feature type="region of interest" description="Disordered" evidence="1">
    <location>
        <begin position="44"/>
        <end position="67"/>
    </location>
</feature>
<reference evidence="3" key="1">
    <citation type="journal article" date="2019" name="Int. J. Syst. Evol. Microbiol.">
        <title>The Global Catalogue of Microorganisms (GCM) 10K type strain sequencing project: providing services to taxonomists for standard genome sequencing and annotation.</title>
        <authorList>
            <consortium name="The Broad Institute Genomics Platform"/>
            <consortium name="The Broad Institute Genome Sequencing Center for Infectious Disease"/>
            <person name="Wu L."/>
            <person name="Ma J."/>
        </authorList>
    </citation>
    <scope>NUCLEOTIDE SEQUENCE [LARGE SCALE GENOMIC DNA]</scope>
    <source>
        <strain evidence="3">JCM 31037</strain>
    </source>
</reference>
<protein>
    <recommendedName>
        <fullName evidence="4">Proteins of 100 residues with WXG</fullName>
    </recommendedName>
</protein>
<name>A0ABW3YPT3_9ACTN</name>
<dbReference type="EMBL" id="JBHTMP010000076">
    <property type="protein sequence ID" value="MFD1325380.1"/>
    <property type="molecule type" value="Genomic_DNA"/>
</dbReference>